<evidence type="ECO:0000313" key="7">
    <source>
        <dbReference type="Proteomes" id="UP000241818"/>
    </source>
</evidence>
<dbReference type="CDD" id="cd00067">
    <property type="entry name" value="GAL4"/>
    <property type="match status" value="1"/>
</dbReference>
<dbReference type="SMART" id="SM00066">
    <property type="entry name" value="GAL4"/>
    <property type="match status" value="1"/>
</dbReference>
<dbReference type="GO" id="GO:0003677">
    <property type="term" value="F:DNA binding"/>
    <property type="evidence" value="ECO:0007669"/>
    <property type="project" value="InterPro"/>
</dbReference>
<keyword evidence="4" id="KW-0539">Nucleus</keyword>
<sequence length="630" mass="70702">MRLGTRSCAECRRRKVRCVYPPNNPTCEECALHDVRCTPQRPGTQRTTRTGRAHGLVDLQRRLEDLEGTVRRVCNAIDPSLGSLSLAELETNVTEALARLRPVPLPETIGEDASMNRTNTVNFSGSESESLNLNRLIPRLDSLTLILELTEKYWPLWPAIPERPVTSSDQLEPGSVASARDFILDSLGSGTPAAVAKSVLWLALCIQQLPRDFGNRCSNLPASPNDLINSYLSGAETLLLVDEDTGGTREGLEALALQSKLYIDMGRPRKAWLTIRRGLNLAILLGLHHPDESTSIRQKALWSYFWQFDRQLSLILGFPYAIVDSHPGISEVHIEDSIEARAMHRLSIIAGHIIERNQNHRHVGYAATVRINQELEQFRDEIPQHWWDAIPSSTMSLEALHDQQAVKLIYYQLQKFLHLPYMLKSPVDKRFENSRVLALEASRKMIGCYQTLRNGSGQSIIICDLMDFQVFTAAVTIVINLLSQSSECSVHQQDEDWELVQCTARSLKDVSIKLECAVAGQAAQLLEYLLEVHHGLYTGPESYQAVIPYFGKVKISQPKSAASQTGLTPRIDHQSPTSCPFPQVVEFSANSFVPFSQNYVADYLAETELGVDWTAVFDENMDYEYSQLFP</sequence>
<dbReference type="RefSeq" id="XP_024716891.1">
    <property type="nucleotide sequence ID" value="XM_024861319.1"/>
</dbReference>
<dbReference type="InterPro" id="IPR007219">
    <property type="entry name" value="XnlR_reg_dom"/>
</dbReference>
<keyword evidence="7" id="KW-1185">Reference proteome</keyword>
<dbReference type="GO" id="GO:0000981">
    <property type="term" value="F:DNA-binding transcription factor activity, RNA polymerase II-specific"/>
    <property type="evidence" value="ECO:0007669"/>
    <property type="project" value="InterPro"/>
</dbReference>
<dbReference type="PANTHER" id="PTHR47840:SF1">
    <property type="entry name" value="ZN(II)2CYS6 TRANSCRIPTION FACTOR (EUROFUNG)"/>
    <property type="match status" value="1"/>
</dbReference>
<dbReference type="SMART" id="SM00906">
    <property type="entry name" value="Fungal_trans"/>
    <property type="match status" value="1"/>
</dbReference>
<feature type="domain" description="Zn(2)-C6 fungal-type" evidence="5">
    <location>
        <begin position="7"/>
        <end position="38"/>
    </location>
</feature>
<dbReference type="InParanoid" id="A0A2T3AQF2"/>
<dbReference type="InterPro" id="IPR001138">
    <property type="entry name" value="Zn2Cys6_DnaBD"/>
</dbReference>
<dbReference type="SUPFAM" id="SSF57701">
    <property type="entry name" value="Zn2/Cys6 DNA-binding domain"/>
    <property type="match status" value="1"/>
</dbReference>
<dbReference type="Proteomes" id="UP000241818">
    <property type="component" value="Unassembled WGS sequence"/>
</dbReference>
<dbReference type="PANTHER" id="PTHR47840">
    <property type="entry name" value="ZN(II)2CYS6 TRANSCRIPTION FACTOR (EUROFUNG)-RELATED"/>
    <property type="match status" value="1"/>
</dbReference>
<dbReference type="OrthoDB" id="6509908at2759"/>
<keyword evidence="2" id="KW-0805">Transcription regulation</keyword>
<dbReference type="Gene3D" id="4.10.240.10">
    <property type="entry name" value="Zn(2)-C6 fungal-type DNA-binding domain"/>
    <property type="match status" value="1"/>
</dbReference>
<keyword evidence="1" id="KW-0479">Metal-binding</keyword>
<reference evidence="6 7" key="1">
    <citation type="journal article" date="2018" name="New Phytol.">
        <title>Comparative genomics and transcriptomics depict ericoid mycorrhizal fungi as versatile saprotrophs and plant mutualists.</title>
        <authorList>
            <person name="Martino E."/>
            <person name="Morin E."/>
            <person name="Grelet G.A."/>
            <person name="Kuo A."/>
            <person name="Kohler A."/>
            <person name="Daghino S."/>
            <person name="Barry K.W."/>
            <person name="Cichocki N."/>
            <person name="Clum A."/>
            <person name="Dockter R.B."/>
            <person name="Hainaut M."/>
            <person name="Kuo R.C."/>
            <person name="LaButti K."/>
            <person name="Lindahl B.D."/>
            <person name="Lindquist E.A."/>
            <person name="Lipzen A."/>
            <person name="Khouja H.R."/>
            <person name="Magnuson J."/>
            <person name="Murat C."/>
            <person name="Ohm R.A."/>
            <person name="Singer S.W."/>
            <person name="Spatafora J.W."/>
            <person name="Wang M."/>
            <person name="Veneault-Fourrey C."/>
            <person name="Henrissat B."/>
            <person name="Grigoriev I.V."/>
            <person name="Martin F.M."/>
            <person name="Perotto S."/>
        </authorList>
    </citation>
    <scope>NUCLEOTIDE SEQUENCE [LARGE SCALE GENOMIC DNA]</scope>
    <source>
        <strain evidence="6 7">ATCC 22711</strain>
    </source>
</reference>
<dbReference type="CDD" id="cd12148">
    <property type="entry name" value="fungal_TF_MHR"/>
    <property type="match status" value="1"/>
</dbReference>
<accession>A0A2T3AQF2</accession>
<evidence type="ECO:0000256" key="3">
    <source>
        <dbReference type="ARBA" id="ARBA00023163"/>
    </source>
</evidence>
<evidence type="ECO:0000256" key="2">
    <source>
        <dbReference type="ARBA" id="ARBA00023015"/>
    </source>
</evidence>
<dbReference type="PROSITE" id="PS00463">
    <property type="entry name" value="ZN2_CY6_FUNGAL_1"/>
    <property type="match status" value="1"/>
</dbReference>
<evidence type="ECO:0000256" key="1">
    <source>
        <dbReference type="ARBA" id="ARBA00022723"/>
    </source>
</evidence>
<name>A0A2T3AQF2_AMORE</name>
<gene>
    <name evidence="6" type="ORF">M430DRAFT_109925</name>
</gene>
<dbReference type="EMBL" id="KZ679018">
    <property type="protein sequence ID" value="PSS08493.1"/>
    <property type="molecule type" value="Genomic_DNA"/>
</dbReference>
<dbReference type="GeneID" id="36569400"/>
<dbReference type="STRING" id="857342.A0A2T3AQF2"/>
<dbReference type="PROSITE" id="PS50048">
    <property type="entry name" value="ZN2_CY6_FUNGAL_2"/>
    <property type="match status" value="1"/>
</dbReference>
<evidence type="ECO:0000313" key="6">
    <source>
        <dbReference type="EMBL" id="PSS08493.1"/>
    </source>
</evidence>
<dbReference type="GO" id="GO:0008270">
    <property type="term" value="F:zinc ion binding"/>
    <property type="evidence" value="ECO:0007669"/>
    <property type="project" value="InterPro"/>
</dbReference>
<protein>
    <recommendedName>
        <fullName evidence="5">Zn(2)-C6 fungal-type domain-containing protein</fullName>
    </recommendedName>
</protein>
<proteinExistence type="predicted"/>
<keyword evidence="3" id="KW-0804">Transcription</keyword>
<evidence type="ECO:0000256" key="4">
    <source>
        <dbReference type="ARBA" id="ARBA00023242"/>
    </source>
</evidence>
<dbReference type="GO" id="GO:0006351">
    <property type="term" value="P:DNA-templated transcription"/>
    <property type="evidence" value="ECO:0007669"/>
    <property type="project" value="InterPro"/>
</dbReference>
<dbReference type="InterPro" id="IPR036864">
    <property type="entry name" value="Zn2-C6_fun-type_DNA-bd_sf"/>
</dbReference>
<evidence type="ECO:0000259" key="5">
    <source>
        <dbReference type="PROSITE" id="PS50048"/>
    </source>
</evidence>
<dbReference type="AlphaFoldDB" id="A0A2T3AQF2"/>
<dbReference type="Pfam" id="PF00172">
    <property type="entry name" value="Zn_clus"/>
    <property type="match status" value="1"/>
</dbReference>
<organism evidence="6 7">
    <name type="scientific">Amorphotheca resinae ATCC 22711</name>
    <dbReference type="NCBI Taxonomy" id="857342"/>
    <lineage>
        <taxon>Eukaryota</taxon>
        <taxon>Fungi</taxon>
        <taxon>Dikarya</taxon>
        <taxon>Ascomycota</taxon>
        <taxon>Pezizomycotina</taxon>
        <taxon>Leotiomycetes</taxon>
        <taxon>Helotiales</taxon>
        <taxon>Amorphothecaceae</taxon>
        <taxon>Amorphotheca</taxon>
    </lineage>
</organism>